<gene>
    <name evidence="2" type="ORF">M0L20_01840</name>
</gene>
<proteinExistence type="predicted"/>
<dbReference type="Proteomes" id="UP001202180">
    <property type="component" value="Unassembled WGS sequence"/>
</dbReference>
<dbReference type="Pfam" id="PF18911">
    <property type="entry name" value="PKD_4"/>
    <property type="match status" value="1"/>
</dbReference>
<keyword evidence="3" id="KW-1185">Reference proteome</keyword>
<reference evidence="2 3" key="1">
    <citation type="submission" date="2022-04" db="EMBL/GenBank/DDBJ databases">
        <title>Spirosoma sp. strain RP8 genome sequencing and assembly.</title>
        <authorList>
            <person name="Jung Y."/>
        </authorList>
    </citation>
    <scope>NUCLEOTIDE SEQUENCE [LARGE SCALE GENOMIC DNA]</scope>
    <source>
        <strain evidence="2 3">RP8</strain>
    </source>
</reference>
<dbReference type="PROSITE" id="PS51257">
    <property type="entry name" value="PROKAR_LIPOPROTEIN"/>
    <property type="match status" value="1"/>
</dbReference>
<sequence length="112" mass="12572">MRTWFIIGFLSLTLLSCEPFDLKRKTFPTCAKPSATIGFTADRLDVTLFAENPQGDIGLIGWDFGDNKGVNRVGTRVAYNYEKAGTYIVTMTIANTCDDIFTTTYRITVRNQ</sequence>
<evidence type="ECO:0000259" key="1">
    <source>
        <dbReference type="PROSITE" id="PS50093"/>
    </source>
</evidence>
<feature type="domain" description="PKD" evidence="1">
    <location>
        <begin position="62"/>
        <end position="112"/>
    </location>
</feature>
<protein>
    <submittedName>
        <fullName evidence="2">PKD domain-containing protein</fullName>
    </submittedName>
</protein>
<organism evidence="2 3">
    <name type="scientific">Spirosoma liriopis</name>
    <dbReference type="NCBI Taxonomy" id="2937440"/>
    <lineage>
        <taxon>Bacteria</taxon>
        <taxon>Pseudomonadati</taxon>
        <taxon>Bacteroidota</taxon>
        <taxon>Cytophagia</taxon>
        <taxon>Cytophagales</taxon>
        <taxon>Cytophagaceae</taxon>
        <taxon>Spirosoma</taxon>
    </lineage>
</organism>
<evidence type="ECO:0000313" key="2">
    <source>
        <dbReference type="EMBL" id="MCK8490572.1"/>
    </source>
</evidence>
<dbReference type="PROSITE" id="PS50093">
    <property type="entry name" value="PKD"/>
    <property type="match status" value="1"/>
</dbReference>
<dbReference type="RefSeq" id="WP_248475366.1">
    <property type="nucleotide sequence ID" value="NZ_JALPRF010000001.1"/>
</dbReference>
<evidence type="ECO:0000313" key="3">
    <source>
        <dbReference type="Proteomes" id="UP001202180"/>
    </source>
</evidence>
<dbReference type="InterPro" id="IPR000601">
    <property type="entry name" value="PKD_dom"/>
</dbReference>
<name>A0ABT0HEH1_9BACT</name>
<dbReference type="CDD" id="cd00146">
    <property type="entry name" value="PKD"/>
    <property type="match status" value="1"/>
</dbReference>
<dbReference type="Gene3D" id="2.60.40.10">
    <property type="entry name" value="Immunoglobulins"/>
    <property type="match status" value="1"/>
</dbReference>
<dbReference type="SUPFAM" id="SSF49299">
    <property type="entry name" value="PKD domain"/>
    <property type="match status" value="1"/>
</dbReference>
<accession>A0ABT0HEH1</accession>
<dbReference type="EMBL" id="JALPRF010000001">
    <property type="protein sequence ID" value="MCK8490572.1"/>
    <property type="molecule type" value="Genomic_DNA"/>
</dbReference>
<dbReference type="InterPro" id="IPR035986">
    <property type="entry name" value="PKD_dom_sf"/>
</dbReference>
<comment type="caution">
    <text evidence="2">The sequence shown here is derived from an EMBL/GenBank/DDBJ whole genome shotgun (WGS) entry which is preliminary data.</text>
</comment>
<dbReference type="InterPro" id="IPR013783">
    <property type="entry name" value="Ig-like_fold"/>
</dbReference>